<sequence length="114" mass="13114">MKKVIVFYLFLMIAILAISCEREDRDRITTVVATVHHQYVDLSVPPDFDVIKGIKIKESTSTEWVTITGIDGFTFEENFVYELKLEKKYSADPPLDSPSPVTYKLLEILSKKQK</sequence>
<keyword evidence="3" id="KW-1185">Reference proteome</keyword>
<accession>A0A4P6ZGW8</accession>
<dbReference type="AlphaFoldDB" id="A0A4P6ZGW8"/>
<name>A0A4P6ZGW8_9FLAO</name>
<dbReference type="InterPro" id="IPR025485">
    <property type="entry name" value="DUF4377"/>
</dbReference>
<dbReference type="Proteomes" id="UP000294419">
    <property type="component" value="Chromosome"/>
</dbReference>
<dbReference type="EMBL" id="CP037954">
    <property type="protein sequence ID" value="QBO58645.1"/>
    <property type="molecule type" value="Genomic_DNA"/>
</dbReference>
<dbReference type="KEGG" id="csal:NBC122_01830"/>
<dbReference type="OrthoDB" id="880459at2"/>
<proteinExistence type="predicted"/>
<feature type="domain" description="DUF4377" evidence="1">
    <location>
        <begin position="54"/>
        <end position="111"/>
    </location>
</feature>
<evidence type="ECO:0000259" key="1">
    <source>
        <dbReference type="Pfam" id="PF14302"/>
    </source>
</evidence>
<organism evidence="2 3">
    <name type="scientific">Chryseobacterium salivictor</name>
    <dbReference type="NCBI Taxonomy" id="2547600"/>
    <lineage>
        <taxon>Bacteria</taxon>
        <taxon>Pseudomonadati</taxon>
        <taxon>Bacteroidota</taxon>
        <taxon>Flavobacteriia</taxon>
        <taxon>Flavobacteriales</taxon>
        <taxon>Weeksellaceae</taxon>
        <taxon>Chryseobacterium group</taxon>
        <taxon>Chryseobacterium</taxon>
    </lineage>
</organism>
<dbReference type="RefSeq" id="WP_133440058.1">
    <property type="nucleotide sequence ID" value="NZ_CP037954.1"/>
</dbReference>
<gene>
    <name evidence="2" type="ORF">NBC122_01830</name>
</gene>
<protein>
    <recommendedName>
        <fullName evidence="1">DUF4377 domain-containing protein</fullName>
    </recommendedName>
</protein>
<evidence type="ECO:0000313" key="2">
    <source>
        <dbReference type="EMBL" id="QBO58645.1"/>
    </source>
</evidence>
<dbReference type="PROSITE" id="PS51257">
    <property type="entry name" value="PROKAR_LIPOPROTEIN"/>
    <property type="match status" value="1"/>
</dbReference>
<dbReference type="Pfam" id="PF14302">
    <property type="entry name" value="DUF4377"/>
    <property type="match status" value="1"/>
</dbReference>
<reference evidence="2 3" key="1">
    <citation type="submission" date="2019-03" db="EMBL/GenBank/DDBJ databases">
        <authorList>
            <person name="Kim H."/>
            <person name="Yu S.-M."/>
        </authorList>
    </citation>
    <scope>NUCLEOTIDE SEQUENCE [LARGE SCALE GENOMIC DNA]</scope>
    <source>
        <strain evidence="2 3">NBC122</strain>
    </source>
</reference>
<evidence type="ECO:0000313" key="3">
    <source>
        <dbReference type="Proteomes" id="UP000294419"/>
    </source>
</evidence>